<dbReference type="EMBL" id="OUUZ01000011">
    <property type="protein sequence ID" value="SPQ23602.1"/>
    <property type="molecule type" value="Genomic_DNA"/>
</dbReference>
<feature type="compositionally biased region" description="Polar residues" evidence="1">
    <location>
        <begin position="207"/>
        <end position="217"/>
    </location>
</feature>
<dbReference type="Proteomes" id="UP000289323">
    <property type="component" value="Unassembled WGS sequence"/>
</dbReference>
<feature type="signal peptide" evidence="2">
    <location>
        <begin position="1"/>
        <end position="17"/>
    </location>
</feature>
<accession>A0A3S4F062</accession>
<evidence type="ECO:0000313" key="3">
    <source>
        <dbReference type="EMBL" id="SPQ23602.1"/>
    </source>
</evidence>
<keyword evidence="2" id="KW-0732">Signal</keyword>
<protein>
    <submittedName>
        <fullName evidence="3">43f7b220-2c78-46f0-bb32-b98e77b50425</fullName>
    </submittedName>
</protein>
<evidence type="ECO:0000256" key="1">
    <source>
        <dbReference type="SAM" id="MobiDB-lite"/>
    </source>
</evidence>
<evidence type="ECO:0000256" key="2">
    <source>
        <dbReference type="SAM" id="SignalP"/>
    </source>
</evidence>
<organism evidence="3 4">
    <name type="scientific">Thermothielavioides terrestris</name>
    <dbReference type="NCBI Taxonomy" id="2587410"/>
    <lineage>
        <taxon>Eukaryota</taxon>
        <taxon>Fungi</taxon>
        <taxon>Dikarya</taxon>
        <taxon>Ascomycota</taxon>
        <taxon>Pezizomycotina</taxon>
        <taxon>Sordariomycetes</taxon>
        <taxon>Sordariomycetidae</taxon>
        <taxon>Sordariales</taxon>
        <taxon>Chaetomiaceae</taxon>
        <taxon>Thermothielavioides</taxon>
    </lineage>
</organism>
<name>A0A3S4F062_9PEZI</name>
<feature type="region of interest" description="Disordered" evidence="1">
    <location>
        <begin position="165"/>
        <end position="224"/>
    </location>
</feature>
<reference evidence="3 4" key="1">
    <citation type="submission" date="2018-04" db="EMBL/GenBank/DDBJ databases">
        <authorList>
            <person name="Huttner S."/>
            <person name="Dainat J."/>
        </authorList>
    </citation>
    <scope>NUCLEOTIDE SEQUENCE [LARGE SCALE GENOMIC DNA]</scope>
</reference>
<dbReference type="AlphaFoldDB" id="A0A3S4F062"/>
<sequence>MKPVAFFVSALATLAAAAPTAPFAELDGRGVSFDLSAFNNLQGFQQINLNYLLSINSLQLQLLGDLASINNFNIQQFQSLFSQTVFDVQALLQLQALQTFLQINQLGVLSGFDLSSLQLQQLNLGLINNVGLVDLQQFISPDVVTQVQTIAAQVPISFGPGLPASSPAPAPASTAPPASAAPPAPSTSIAASPSPVASAPSSGASSDVVTDAQQNAQEGHGSLE</sequence>
<proteinExistence type="predicted"/>
<evidence type="ECO:0000313" key="4">
    <source>
        <dbReference type="Proteomes" id="UP000289323"/>
    </source>
</evidence>
<feature type="compositionally biased region" description="Low complexity" evidence="1">
    <location>
        <begin position="186"/>
        <end position="206"/>
    </location>
</feature>
<feature type="chain" id="PRO_5018684124" evidence="2">
    <location>
        <begin position="18"/>
        <end position="224"/>
    </location>
</feature>
<feature type="compositionally biased region" description="Low complexity" evidence="1">
    <location>
        <begin position="165"/>
        <end position="178"/>
    </location>
</feature>
<gene>
    <name evidence="3" type="ORF">TT172_LOCUS6021</name>
</gene>